<evidence type="ECO:0000313" key="1">
    <source>
        <dbReference type="EMBL" id="AFY83008.1"/>
    </source>
</evidence>
<dbReference type="OrthoDB" id="115252at2"/>
<reference evidence="1 2" key="1">
    <citation type="submission" date="2012-06" db="EMBL/GenBank/DDBJ databases">
        <title>Finished chromosome of genome of Oscillatoria acuminata PCC 6304.</title>
        <authorList>
            <consortium name="US DOE Joint Genome Institute"/>
            <person name="Gugger M."/>
            <person name="Coursin T."/>
            <person name="Rippka R."/>
            <person name="Tandeau De Marsac N."/>
            <person name="Huntemann M."/>
            <person name="Wei C.-L."/>
            <person name="Han J."/>
            <person name="Detter J.C."/>
            <person name="Han C."/>
            <person name="Tapia R."/>
            <person name="Davenport K."/>
            <person name="Daligault H."/>
            <person name="Erkkila T."/>
            <person name="Gu W."/>
            <person name="Munk A.C.C."/>
            <person name="Teshima H."/>
            <person name="Xu Y."/>
            <person name="Chain P."/>
            <person name="Chen A."/>
            <person name="Krypides N."/>
            <person name="Mavromatis K."/>
            <person name="Markowitz V."/>
            <person name="Szeto E."/>
            <person name="Ivanova N."/>
            <person name="Mikhailova N."/>
            <person name="Ovchinnikova G."/>
            <person name="Pagani I."/>
            <person name="Pati A."/>
            <person name="Goodwin L."/>
            <person name="Peters L."/>
            <person name="Pitluck S."/>
            <person name="Woyke T."/>
            <person name="Kerfeld C."/>
        </authorList>
    </citation>
    <scope>NUCLEOTIDE SEQUENCE [LARGE SCALE GENOMIC DNA]</scope>
    <source>
        <strain evidence="1 2">PCC 6304</strain>
    </source>
</reference>
<protein>
    <recommendedName>
        <fullName evidence="3">Aminoglycoside phosphotransferase domain-containing protein</fullName>
    </recommendedName>
</protein>
<proteinExistence type="predicted"/>
<accession>K9TKT1</accession>
<dbReference type="Proteomes" id="UP000010367">
    <property type="component" value="Chromosome"/>
</dbReference>
<dbReference type="RefSeq" id="WP_015149638.1">
    <property type="nucleotide sequence ID" value="NC_019693.1"/>
</dbReference>
<dbReference type="EMBL" id="CP003607">
    <property type="protein sequence ID" value="AFY83008.1"/>
    <property type="molecule type" value="Genomic_DNA"/>
</dbReference>
<organism evidence="1 2">
    <name type="scientific">Oscillatoria acuminata PCC 6304</name>
    <dbReference type="NCBI Taxonomy" id="56110"/>
    <lineage>
        <taxon>Bacteria</taxon>
        <taxon>Bacillati</taxon>
        <taxon>Cyanobacteriota</taxon>
        <taxon>Cyanophyceae</taxon>
        <taxon>Oscillatoriophycideae</taxon>
        <taxon>Oscillatoriales</taxon>
        <taxon>Oscillatoriaceae</taxon>
        <taxon>Oscillatoria</taxon>
    </lineage>
</organism>
<sequence>MFKQKFEDYEEFISALPKLEAKLSPLASPESHFFLEWSSGHYRVANLANFLSLLQSFSHRGGRMQRLVAVTRFFLYSHPTIETHATSIRLGSDVSKGLRLFYPHVTLKVRQKSRSEGDNPTKPWFINEQEGRDLLRQKLGDSTAVRVPQVFAAGEYGNLSYLLEERLSIRVLNPQKREDRQLLIDRFLPSLLTWYSSPQWQPYSSVFSETITDLLEDALRSAAIADLNPAQSQRFYKLVDQLPELDMAVPFVAGLGDMCLSNACVGPNEELVLMDWEAHHTRPVALEFDRLIRPFGIGSEVHQAIRQAYSQQFEISPELFDRQLYLFNLIGCSRQLLSVSTLKDPQKRQYSLHLSQILLKAAEEFAQTAQHGSGDKSISSPVLRSIS</sequence>
<dbReference type="InterPro" id="IPR011009">
    <property type="entry name" value="Kinase-like_dom_sf"/>
</dbReference>
<evidence type="ECO:0008006" key="3">
    <source>
        <dbReference type="Google" id="ProtNLM"/>
    </source>
</evidence>
<dbReference type="SUPFAM" id="SSF56112">
    <property type="entry name" value="Protein kinase-like (PK-like)"/>
    <property type="match status" value="1"/>
</dbReference>
<dbReference type="KEGG" id="oac:Oscil6304_3439"/>
<gene>
    <name evidence="1" type="ORF">Oscil6304_3439</name>
</gene>
<dbReference type="AlphaFoldDB" id="K9TKT1"/>
<name>K9TKT1_9CYAN</name>
<dbReference type="InParanoid" id="K9TKT1"/>
<dbReference type="HOGENOM" id="CLU_713382_0_0_3"/>
<evidence type="ECO:0000313" key="2">
    <source>
        <dbReference type="Proteomes" id="UP000010367"/>
    </source>
</evidence>
<keyword evidence="2" id="KW-1185">Reference proteome</keyword>